<feature type="transmembrane region" description="Helical" evidence="6">
    <location>
        <begin position="200"/>
        <end position="220"/>
    </location>
</feature>
<evidence type="ECO:0000256" key="3">
    <source>
        <dbReference type="ARBA" id="ARBA00022692"/>
    </source>
</evidence>
<evidence type="ECO:0000313" key="7">
    <source>
        <dbReference type="EMBL" id="KKY18787.1"/>
    </source>
</evidence>
<dbReference type="PANTHER" id="PTHR43791:SF16">
    <property type="entry name" value="TRANSPORTER, PUTATIVE (AFU_ORTHOLOGUE AFUA_3G01840)-RELATED"/>
    <property type="match status" value="1"/>
</dbReference>
<dbReference type="Pfam" id="PF07690">
    <property type="entry name" value="MFS_1"/>
    <property type="match status" value="1"/>
</dbReference>
<sequence>MSIVQNTTSKPLDDEAKFEEIEQTETGIHSNDVKSHSAAKQGDRALALIGDERVVVTEEDNKSIRKKTDRVVLAILVWVYFLQILDKSVLGYGSIFGLQKATHLQVSAPFVYIFLPNDIPSARFLSDHEKAKAIERLRANQTGTGSREFKWSQILELIFEPKTYLWIGLSLLLNVGASVTNTFGPLILDGLGFDKYKTSLLNMPFGALQVLIILLASYAAQKCRIKSAVLIALTLPVIAGLAVLYVVPRSDSHEAALLVGYYLLAFLFGGNPIIVAWIVGNTAGTTKKSVIMSLYNAGSSAGNIIGPLLFSSKDAPGYHPGLRSVLAIFVTFAAVTLIQLANLMFLNKMQAKRRVRNGKRAIIKDHSMEDRYHDVEEENTIDEEGGEDGDISRRLGQQAFLDYTDRQNDEFVYIY</sequence>
<organism evidence="7 8">
    <name type="scientific">Phaeomoniella chlamydospora</name>
    <name type="common">Phaeoacremonium chlamydosporum</name>
    <dbReference type="NCBI Taxonomy" id="158046"/>
    <lineage>
        <taxon>Eukaryota</taxon>
        <taxon>Fungi</taxon>
        <taxon>Dikarya</taxon>
        <taxon>Ascomycota</taxon>
        <taxon>Pezizomycotina</taxon>
        <taxon>Eurotiomycetes</taxon>
        <taxon>Chaetothyriomycetidae</taxon>
        <taxon>Phaeomoniellales</taxon>
        <taxon>Phaeomoniellaceae</taxon>
        <taxon>Phaeomoniella</taxon>
    </lineage>
</organism>
<evidence type="ECO:0000256" key="1">
    <source>
        <dbReference type="ARBA" id="ARBA00004141"/>
    </source>
</evidence>
<dbReference type="InterPro" id="IPR011701">
    <property type="entry name" value="MFS"/>
</dbReference>
<feature type="transmembrane region" description="Helical" evidence="6">
    <location>
        <begin position="291"/>
        <end position="310"/>
    </location>
</feature>
<keyword evidence="8" id="KW-1185">Reference proteome</keyword>
<feature type="transmembrane region" description="Helical" evidence="6">
    <location>
        <begin position="322"/>
        <end position="346"/>
    </location>
</feature>
<evidence type="ECO:0000256" key="2">
    <source>
        <dbReference type="ARBA" id="ARBA00022448"/>
    </source>
</evidence>
<feature type="transmembrane region" description="Helical" evidence="6">
    <location>
        <begin position="259"/>
        <end position="279"/>
    </location>
</feature>
<name>A0A0G2E6Y6_PHACM</name>
<dbReference type="OrthoDB" id="4454541at2759"/>
<dbReference type="AlphaFoldDB" id="A0A0G2E6Y6"/>
<evidence type="ECO:0000256" key="6">
    <source>
        <dbReference type="SAM" id="Phobius"/>
    </source>
</evidence>
<dbReference type="Proteomes" id="UP000053317">
    <property type="component" value="Unassembled WGS sequence"/>
</dbReference>
<evidence type="ECO:0000256" key="4">
    <source>
        <dbReference type="ARBA" id="ARBA00022989"/>
    </source>
</evidence>
<evidence type="ECO:0000313" key="8">
    <source>
        <dbReference type="Proteomes" id="UP000053317"/>
    </source>
</evidence>
<dbReference type="Gene3D" id="1.20.1250.20">
    <property type="entry name" value="MFS general substrate transporter like domains"/>
    <property type="match status" value="1"/>
</dbReference>
<keyword evidence="4 6" id="KW-1133">Transmembrane helix</keyword>
<dbReference type="PANTHER" id="PTHR43791">
    <property type="entry name" value="PERMEASE-RELATED"/>
    <property type="match status" value="1"/>
</dbReference>
<comment type="caution">
    <text evidence="7">The sequence shown here is derived from an EMBL/GenBank/DDBJ whole genome shotgun (WGS) entry which is preliminary data.</text>
</comment>
<dbReference type="EMBL" id="LCWF01000116">
    <property type="protein sequence ID" value="KKY18787.1"/>
    <property type="molecule type" value="Genomic_DNA"/>
</dbReference>
<dbReference type="GO" id="GO:0022857">
    <property type="term" value="F:transmembrane transporter activity"/>
    <property type="evidence" value="ECO:0007669"/>
    <property type="project" value="InterPro"/>
</dbReference>
<dbReference type="FunFam" id="1.20.1250.20:FF:000295">
    <property type="entry name" value="Unplaced genomic scaffold supercont1.7, whole genome shotgun sequence"/>
    <property type="match status" value="1"/>
</dbReference>
<keyword evidence="5 6" id="KW-0472">Membrane</keyword>
<proteinExistence type="predicted"/>
<keyword evidence="3 6" id="KW-0812">Transmembrane</keyword>
<evidence type="ECO:0000256" key="5">
    <source>
        <dbReference type="ARBA" id="ARBA00023136"/>
    </source>
</evidence>
<reference evidence="7 8" key="1">
    <citation type="submission" date="2015-05" db="EMBL/GenBank/DDBJ databases">
        <title>Distinctive expansion of gene families associated with plant cell wall degradation and secondary metabolism in the genomes of grapevine trunk pathogens.</title>
        <authorList>
            <person name="Lawrence D.P."/>
            <person name="Travadon R."/>
            <person name="Rolshausen P.E."/>
            <person name="Baumgartner K."/>
        </authorList>
    </citation>
    <scope>NUCLEOTIDE SEQUENCE [LARGE SCALE GENOMIC DNA]</scope>
    <source>
        <strain evidence="7">UCRPC4</strain>
    </source>
</reference>
<comment type="subcellular location">
    <subcellularLocation>
        <location evidence="1">Membrane</location>
        <topology evidence="1">Multi-pass membrane protein</topology>
    </subcellularLocation>
</comment>
<feature type="transmembrane region" description="Helical" evidence="6">
    <location>
        <begin position="164"/>
        <end position="188"/>
    </location>
</feature>
<keyword evidence="2" id="KW-0813">Transport</keyword>
<gene>
    <name evidence="7" type="ORF">UCRPC4_g04767</name>
</gene>
<accession>A0A0G2E6Y6</accession>
<dbReference type="SUPFAM" id="SSF103473">
    <property type="entry name" value="MFS general substrate transporter"/>
    <property type="match status" value="1"/>
</dbReference>
<feature type="transmembrane region" description="Helical" evidence="6">
    <location>
        <begin position="227"/>
        <end position="247"/>
    </location>
</feature>
<dbReference type="InterPro" id="IPR036259">
    <property type="entry name" value="MFS_trans_sf"/>
</dbReference>
<protein>
    <submittedName>
        <fullName evidence="7">Putative major facilitator superfamily transporter</fullName>
    </submittedName>
</protein>
<dbReference type="GO" id="GO:0016020">
    <property type="term" value="C:membrane"/>
    <property type="evidence" value="ECO:0007669"/>
    <property type="project" value="UniProtKB-SubCell"/>
</dbReference>
<reference evidence="7 8" key="2">
    <citation type="submission" date="2015-05" db="EMBL/GenBank/DDBJ databases">
        <authorList>
            <person name="Morales-Cruz A."/>
            <person name="Amrine K.C."/>
            <person name="Cantu D."/>
        </authorList>
    </citation>
    <scope>NUCLEOTIDE SEQUENCE [LARGE SCALE GENOMIC DNA]</scope>
    <source>
        <strain evidence="7">UCRPC4</strain>
    </source>
</reference>